<keyword evidence="15" id="KW-1185">Reference proteome</keyword>
<evidence type="ECO:0000256" key="10">
    <source>
        <dbReference type="RuleBase" id="RU003355"/>
    </source>
</evidence>
<evidence type="ECO:0000256" key="8">
    <source>
        <dbReference type="ARBA" id="ARBA00022837"/>
    </source>
</evidence>
<comment type="similarity">
    <text evidence="3 9 10">Belongs to the peptidase S8 family.</text>
</comment>
<feature type="active site" description="Charge relay system" evidence="9">
    <location>
        <position position="206"/>
    </location>
</feature>
<keyword evidence="5 9" id="KW-0645">Protease</keyword>
<dbReference type="EMBL" id="LJIX01000006">
    <property type="protein sequence ID" value="KQL21676.1"/>
    <property type="molecule type" value="Genomic_DNA"/>
</dbReference>
<dbReference type="InterPro" id="IPR015500">
    <property type="entry name" value="Peptidase_S8_subtilisin-rel"/>
</dbReference>
<dbReference type="Gene3D" id="2.60.120.380">
    <property type="match status" value="2"/>
</dbReference>
<dbReference type="PROSITE" id="PS00138">
    <property type="entry name" value="SUBTILASE_SER"/>
    <property type="match status" value="1"/>
</dbReference>
<dbReference type="InterPro" id="IPR023828">
    <property type="entry name" value="Peptidase_S8_Ser-AS"/>
</dbReference>
<dbReference type="InterPro" id="IPR036852">
    <property type="entry name" value="Peptidase_S8/S53_dom_sf"/>
</dbReference>
<comment type="cofactor">
    <cofactor evidence="1">
        <name>Ca(2+)</name>
        <dbReference type="ChEBI" id="CHEBI:29108"/>
    </cofactor>
</comment>
<keyword evidence="6 9" id="KW-0378">Hydrolase</keyword>
<dbReference type="Pfam" id="PF00082">
    <property type="entry name" value="Peptidase_S8"/>
    <property type="match status" value="1"/>
</dbReference>
<dbReference type="Gene3D" id="3.40.50.200">
    <property type="entry name" value="Peptidase S8/S53 domain"/>
    <property type="match status" value="1"/>
</dbReference>
<keyword evidence="8" id="KW-0106">Calcium</keyword>
<sequence length="1151" mass="126605">MRNIWKKSLAVAASAILVVPSLASAAENNQDYSSIAASKEAIVKNLAKSEAELKLEAYKNNKKSNETLDVDTLIIKYNKAIPRNIHKKAGTQVINSFPGLGYDVVYVPKKRKLSDVLKTYKKQAEITSITPSVKYKKFGEVDPKKNKMYHLQILNIDKALKYAGKHQVTVAVIDAGVNYRHPDLSAQVVTPYNAAAPAKSSIPDLHGTHVAGIIAATANNGIGGHGVNPNAKILPIDVFGGQPFANDYIIAQGILHAIEKKVDVINMSLGGPSSSPITADAVQKAIDAGITVVAAAGNESTDEYSYPAAYPGVISVGNINSKKQLSESSNYGPSVDIVAPGEDIYSSAYTDNKPNTFMQLTGTSMASPVIAGTVSLLKSKYPNLTPYEIEYIIENTATDLGEKGYDPIFANGLINPVAALQFDIKKLPKYKKLKGIEQINTAKPLKEQGENIEKGKLTAQEESHYYKIPVKNGQHVQTVLDPAKNYDYKMDFYFYPKGSEAKTVEPIKMNRAKAGEQEAYLFSAENEGTLVIGITDVNGNYSKSGKSTYTFKAEKFAQLIPNSNSIQSPIEVKAFPYSSKQQKNEPLTLFNTDNMPDYDYFAFEVAEPTILSTSLDGIPGVNSSLFVSMLNDEETEPILLANAEDNGIGNEKHLSFQAEPGVKYLLTVSNENMLDFDFDIGSLLGEGLGIEGTEEEISFDYNAYPYNLKIEQVQLPQDEDGLPLNLEEQDTTDHANKIDELLSEEDDFFSEIQTEAIRKNAIPLTEKEQKGFFQISGDKDYYSINPSEDSIYSLFAQKGSGQQINTTIYEYDSESKMLIPYQSMSSGGGLLDLLGMAGTPSPYVALKKDTQYFIELENATGNISADPYTLSIKKVTNSPEKDLDNNSIENAVAIQQGKVYDNYFIYEGDTDFYYYKHTGKDQIIDLKILEKKLSAQELNKLPKDLLDEHIFSGLLIEDTNGNKKIDTNEIKAAVPFGASIFNLSPGDIEASFKAKKGNGYFIVIESMFSSLNLKPYQVKLVGLKDQLADEDGKVTNHVPEKPLKLKKINNTKFEGQGYMNAGVPFGDIDHFVLDLNKKSRVSMVLNMESSLDGVLKIFNSKGKLIKSFDQYGANDQELANAELEKGKYYIEVSEAFGKASTSPYKLTVTLK</sequence>
<evidence type="ECO:0000256" key="1">
    <source>
        <dbReference type="ARBA" id="ARBA00001913"/>
    </source>
</evidence>
<dbReference type="PANTHER" id="PTHR43806:SF11">
    <property type="entry name" value="CEREVISIN-RELATED"/>
    <property type="match status" value="1"/>
</dbReference>
<dbReference type="Pfam" id="PF22148">
    <property type="entry name" value="Fervidolysin_NPro-like"/>
    <property type="match status" value="1"/>
</dbReference>
<evidence type="ECO:0000256" key="5">
    <source>
        <dbReference type="ARBA" id="ARBA00022670"/>
    </source>
</evidence>
<proteinExistence type="inferred from homology"/>
<reference evidence="14 15" key="1">
    <citation type="submission" date="2015-09" db="EMBL/GenBank/DDBJ databases">
        <title>Genome sequencing project for genomic taxonomy and phylogenomics of Bacillus-like bacteria.</title>
        <authorList>
            <person name="Liu B."/>
            <person name="Wang J."/>
            <person name="Zhu Y."/>
            <person name="Liu G."/>
            <person name="Chen Q."/>
            <person name="Chen Z."/>
            <person name="Lan J."/>
            <person name="Che J."/>
            <person name="Ge C."/>
            <person name="Shi H."/>
            <person name="Pan Z."/>
            <person name="Liu X."/>
        </authorList>
    </citation>
    <scope>NUCLEOTIDE SEQUENCE [LARGE SCALE GENOMIC DNA]</scope>
    <source>
        <strain evidence="14 15">FJAT-18043</strain>
    </source>
</reference>
<evidence type="ECO:0000259" key="13">
    <source>
        <dbReference type="Pfam" id="PF22148"/>
    </source>
</evidence>
<evidence type="ECO:0000256" key="4">
    <source>
        <dbReference type="ARBA" id="ARBA00022525"/>
    </source>
</evidence>
<gene>
    <name evidence="14" type="ORF">AN957_26050</name>
</gene>
<evidence type="ECO:0000256" key="7">
    <source>
        <dbReference type="ARBA" id="ARBA00022825"/>
    </source>
</evidence>
<dbReference type="InterPro" id="IPR050131">
    <property type="entry name" value="Peptidase_S8_subtilisin-like"/>
</dbReference>
<protein>
    <submittedName>
        <fullName evidence="14">Uncharacterized protein</fullName>
    </submittedName>
</protein>
<keyword evidence="7 9" id="KW-0720">Serine protease</keyword>
<evidence type="ECO:0000256" key="9">
    <source>
        <dbReference type="PROSITE-ProRule" id="PRU01240"/>
    </source>
</evidence>
<dbReference type="PROSITE" id="PS00136">
    <property type="entry name" value="SUBTILASE_ASP"/>
    <property type="match status" value="1"/>
</dbReference>
<dbReference type="InterPro" id="IPR022398">
    <property type="entry name" value="Peptidase_S8_His-AS"/>
</dbReference>
<dbReference type="PROSITE" id="PS00137">
    <property type="entry name" value="SUBTILASE_HIS"/>
    <property type="match status" value="1"/>
</dbReference>
<evidence type="ECO:0000313" key="14">
    <source>
        <dbReference type="EMBL" id="KQL21676.1"/>
    </source>
</evidence>
<dbReference type="PATRIC" id="fig|1637975.4.peg.5265"/>
<dbReference type="GO" id="GO:0006508">
    <property type="term" value="P:proteolysis"/>
    <property type="evidence" value="ECO:0007669"/>
    <property type="project" value="UniProtKB-KW"/>
</dbReference>
<dbReference type="InterPro" id="IPR054399">
    <property type="entry name" value="Fervidolysin-like_N_prodom"/>
</dbReference>
<keyword evidence="4" id="KW-0964">Secreted</keyword>
<keyword evidence="11" id="KW-0732">Signal</keyword>
<dbReference type="RefSeq" id="WP_056686956.1">
    <property type="nucleotide sequence ID" value="NZ_LJIX01000006.1"/>
</dbReference>
<organism evidence="14 15">
    <name type="scientific">Cytobacillus solani</name>
    <dbReference type="NCBI Taxonomy" id="1637975"/>
    <lineage>
        <taxon>Bacteria</taxon>
        <taxon>Bacillati</taxon>
        <taxon>Bacillota</taxon>
        <taxon>Bacilli</taxon>
        <taxon>Bacillales</taxon>
        <taxon>Bacillaceae</taxon>
        <taxon>Cytobacillus</taxon>
    </lineage>
</organism>
<evidence type="ECO:0000259" key="12">
    <source>
        <dbReference type="Pfam" id="PF00082"/>
    </source>
</evidence>
<dbReference type="GO" id="GO:0005576">
    <property type="term" value="C:extracellular region"/>
    <property type="evidence" value="ECO:0007669"/>
    <property type="project" value="UniProtKB-SubCell"/>
</dbReference>
<dbReference type="InterPro" id="IPR018247">
    <property type="entry name" value="EF_Hand_1_Ca_BS"/>
</dbReference>
<feature type="signal peptide" evidence="11">
    <location>
        <begin position="1"/>
        <end position="25"/>
    </location>
</feature>
<comment type="caution">
    <text evidence="14">The sequence shown here is derived from an EMBL/GenBank/DDBJ whole genome shotgun (WGS) entry which is preliminary data.</text>
</comment>
<feature type="domain" description="Peptidase S8/S53" evidence="12">
    <location>
        <begin position="166"/>
        <end position="412"/>
    </location>
</feature>
<dbReference type="PANTHER" id="PTHR43806">
    <property type="entry name" value="PEPTIDASE S8"/>
    <property type="match status" value="1"/>
</dbReference>
<dbReference type="STRING" id="1637975.AN957_26050"/>
<dbReference type="PRINTS" id="PR00723">
    <property type="entry name" value="SUBTILISIN"/>
</dbReference>
<feature type="domain" description="Fervidolysin-like N-terminal prodomain" evidence="13">
    <location>
        <begin position="71"/>
        <end position="131"/>
    </location>
</feature>
<dbReference type="Proteomes" id="UP000050996">
    <property type="component" value="Unassembled WGS sequence"/>
</dbReference>
<evidence type="ECO:0000256" key="6">
    <source>
        <dbReference type="ARBA" id="ARBA00022801"/>
    </source>
</evidence>
<dbReference type="PROSITE" id="PS51892">
    <property type="entry name" value="SUBTILASE"/>
    <property type="match status" value="1"/>
</dbReference>
<name>A0A0Q3SQ85_9BACI</name>
<evidence type="ECO:0000313" key="15">
    <source>
        <dbReference type="Proteomes" id="UP000050996"/>
    </source>
</evidence>
<feature type="active site" description="Charge relay system" evidence="9">
    <location>
        <position position="174"/>
    </location>
</feature>
<feature type="active site" description="Charge relay system" evidence="9">
    <location>
        <position position="364"/>
    </location>
</feature>
<comment type="subcellular location">
    <subcellularLocation>
        <location evidence="2">Secreted</location>
    </subcellularLocation>
</comment>
<evidence type="ECO:0000256" key="2">
    <source>
        <dbReference type="ARBA" id="ARBA00004613"/>
    </source>
</evidence>
<evidence type="ECO:0000256" key="3">
    <source>
        <dbReference type="ARBA" id="ARBA00011073"/>
    </source>
</evidence>
<dbReference type="InterPro" id="IPR023827">
    <property type="entry name" value="Peptidase_S8_Asp-AS"/>
</dbReference>
<dbReference type="SUPFAM" id="SSF52743">
    <property type="entry name" value="Subtilisin-like"/>
    <property type="match status" value="1"/>
</dbReference>
<dbReference type="GO" id="GO:0004252">
    <property type="term" value="F:serine-type endopeptidase activity"/>
    <property type="evidence" value="ECO:0007669"/>
    <property type="project" value="UniProtKB-UniRule"/>
</dbReference>
<evidence type="ECO:0000256" key="11">
    <source>
        <dbReference type="SAM" id="SignalP"/>
    </source>
</evidence>
<dbReference type="InterPro" id="IPR000209">
    <property type="entry name" value="Peptidase_S8/S53_dom"/>
</dbReference>
<dbReference type="AlphaFoldDB" id="A0A0Q3SQ85"/>
<feature type="chain" id="PRO_5006207556" evidence="11">
    <location>
        <begin position="26"/>
        <end position="1151"/>
    </location>
</feature>
<dbReference type="PROSITE" id="PS00018">
    <property type="entry name" value="EF_HAND_1"/>
    <property type="match status" value="1"/>
</dbReference>
<accession>A0A0Q3SQ85</accession>